<evidence type="ECO:0000256" key="1">
    <source>
        <dbReference type="SAM" id="MobiDB-lite"/>
    </source>
</evidence>
<protein>
    <submittedName>
        <fullName evidence="3">Uncharacterized protein LOC107264105</fullName>
    </submittedName>
</protein>
<organism evidence="2 3">
    <name type="scientific">Cephus cinctus</name>
    <name type="common">Wheat stem sawfly</name>
    <dbReference type="NCBI Taxonomy" id="211228"/>
    <lineage>
        <taxon>Eukaryota</taxon>
        <taxon>Metazoa</taxon>
        <taxon>Ecdysozoa</taxon>
        <taxon>Arthropoda</taxon>
        <taxon>Hexapoda</taxon>
        <taxon>Insecta</taxon>
        <taxon>Pterygota</taxon>
        <taxon>Neoptera</taxon>
        <taxon>Endopterygota</taxon>
        <taxon>Hymenoptera</taxon>
        <taxon>Cephoidea</taxon>
        <taxon>Cephidae</taxon>
        <taxon>Cephus</taxon>
    </lineage>
</organism>
<proteinExistence type="predicted"/>
<name>A0AAJ7BJB6_CEPCN</name>
<dbReference type="RefSeq" id="XP_015587494.1">
    <property type="nucleotide sequence ID" value="XM_015732008.2"/>
</dbReference>
<evidence type="ECO:0000313" key="3">
    <source>
        <dbReference type="RefSeq" id="XP_015587494.1"/>
    </source>
</evidence>
<reference evidence="3" key="1">
    <citation type="submission" date="2025-08" db="UniProtKB">
        <authorList>
            <consortium name="RefSeq"/>
        </authorList>
    </citation>
    <scope>IDENTIFICATION</scope>
</reference>
<sequence length="354" mass="40488">MSRSSLLSVACYSGDNRVSKNLSLKSLPILVTCDSRDNVQRILRYGTSPRRRLLQSFIKAHSLEVRPKRRLCHTENEYKGSGSQTNSELNVRKLRQELAKEKNTRNGHDTRKSYETRKNPFGHHDTDGNITDIFCPRLFGEQNDSLNENFLPNLHPLSRALNISSKSLDLVPRNPSVGLIDFQEKIESVKLNILHPVEKGNIESLENQQEILEQPSESEKEKSKDEVQINLMNLEKAKEPKKIDFSRGDDSCLNEELLPDENPCRSDAAQYKYTVELEAAKRSVQWSNEVDVIYYAGDANGGKVIRRKTEPLREEADQQARHKHFINMALTRSLLSGMNARGRLINPRIALFHK</sequence>
<feature type="region of interest" description="Disordered" evidence="1">
    <location>
        <begin position="98"/>
        <end position="123"/>
    </location>
</feature>
<dbReference type="KEGG" id="ccin:107264105"/>
<dbReference type="AlphaFoldDB" id="A0AAJ7BJB6"/>
<evidence type="ECO:0000313" key="2">
    <source>
        <dbReference type="Proteomes" id="UP000694920"/>
    </source>
</evidence>
<keyword evidence="2" id="KW-1185">Reference proteome</keyword>
<dbReference type="GeneID" id="107264105"/>
<dbReference type="Proteomes" id="UP000694920">
    <property type="component" value="Unplaced"/>
</dbReference>
<gene>
    <name evidence="3" type="primary">LOC107264105</name>
</gene>
<accession>A0AAJ7BJB6</accession>